<dbReference type="InParanoid" id="F5YA33"/>
<sequence length="360" mass="41404">MFSGLDTNLGNLSFLSNAQSRSISPENFKGEKGKGAICDLDKGSAQKAARELGKGWKVNPFIVMKPHEVFEIANIEGPGAIKHIWLTPTGKWRNTIIRFYWDGQAQPSVECPVGDFFCAGWQCYNQISSIAVCVNPGSAFNCYWTMSFKKSCRITLENRDDENATMYYQIDYTLTQVPEDSAYFHAQWRRSNPLPYKEVYTILDGVKGKGHFVGTYLAWGVNNNNWWGEGEIKFYMDGDSEYPTICGTGTEDYFCGSYDFEDPYTRDRYISFTTPYTGFHEIKHDELYKCQKRFGMYRWHITDPVRFEKDLKVTIQALGWREGGRYLPLQDDIASTAFWYQTLPAAPFPKLPDKDYLEVI</sequence>
<name>F5YA33_LEAAZ</name>
<reference evidence="2" key="1">
    <citation type="submission" date="2009-12" db="EMBL/GenBank/DDBJ databases">
        <title>Complete sequence of Treponema azotonutricium strain ZAS-9.</title>
        <authorList>
            <person name="Tetu S.G."/>
            <person name="Matson E."/>
            <person name="Ren Q."/>
            <person name="Seshadri R."/>
            <person name="Elbourne L."/>
            <person name="Hassan K.A."/>
            <person name="Durkin A."/>
            <person name="Radune D."/>
            <person name="Mohamoud Y."/>
            <person name="Shay R."/>
            <person name="Jin S."/>
            <person name="Zhang X."/>
            <person name="Lucey K."/>
            <person name="Ballor N.R."/>
            <person name="Ottesen E."/>
            <person name="Rosenthal R."/>
            <person name="Allen A."/>
            <person name="Leadbetter J.R."/>
            <person name="Paulsen I.T."/>
        </authorList>
    </citation>
    <scope>NUCLEOTIDE SEQUENCE [LARGE SCALE GENOMIC DNA]</scope>
    <source>
        <strain evidence="2">ATCC BAA-888 / DSM 13862 / ZAS-9</strain>
    </source>
</reference>
<dbReference type="HOGENOM" id="CLU_039495_0_0_12"/>
<dbReference type="OrthoDB" id="2518538at2"/>
<dbReference type="EMBL" id="CP001841">
    <property type="protein sequence ID" value="AEF80635.1"/>
    <property type="molecule type" value="Genomic_DNA"/>
</dbReference>
<dbReference type="InterPro" id="IPR021345">
    <property type="entry name" value="DUF2961"/>
</dbReference>
<dbReference type="KEGG" id="taz:TREAZ_2028"/>
<accession>F5YA33</accession>
<gene>
    <name evidence="1" type="ordered locus">TREAZ_2028</name>
</gene>
<keyword evidence="2" id="KW-1185">Reference proteome</keyword>
<dbReference type="Pfam" id="PF11175">
    <property type="entry name" value="DUF2961"/>
    <property type="match status" value="1"/>
</dbReference>
<reference evidence="1 2" key="2">
    <citation type="journal article" date="2011" name="ISME J.">
        <title>RNA-seq reveals cooperative metabolic interactions between two termite-gut spirochete species in co-culture.</title>
        <authorList>
            <person name="Rosenthal A.Z."/>
            <person name="Matson E.G."/>
            <person name="Eldar A."/>
            <person name="Leadbetter J.R."/>
        </authorList>
    </citation>
    <scope>NUCLEOTIDE SEQUENCE [LARGE SCALE GENOMIC DNA]</scope>
    <source>
        <strain evidence="2">ATCC BAA-888 / DSM 13862 / ZAS-9</strain>
    </source>
</reference>
<organism evidence="1 2">
    <name type="scientific">Leadbettera azotonutricia (strain ATCC BAA-888 / DSM 13862 / ZAS-9)</name>
    <name type="common">Treponema azotonutricium</name>
    <dbReference type="NCBI Taxonomy" id="545695"/>
    <lineage>
        <taxon>Bacteria</taxon>
        <taxon>Pseudomonadati</taxon>
        <taxon>Spirochaetota</taxon>
        <taxon>Spirochaetia</taxon>
        <taxon>Spirochaetales</taxon>
        <taxon>Breznakiellaceae</taxon>
        <taxon>Leadbettera</taxon>
    </lineage>
</organism>
<evidence type="ECO:0000313" key="1">
    <source>
        <dbReference type="EMBL" id="AEF80635.1"/>
    </source>
</evidence>
<dbReference type="Proteomes" id="UP000009222">
    <property type="component" value="Chromosome"/>
</dbReference>
<dbReference type="RefSeq" id="WP_015710019.1">
    <property type="nucleotide sequence ID" value="NC_015577.1"/>
</dbReference>
<proteinExistence type="predicted"/>
<evidence type="ECO:0008006" key="3">
    <source>
        <dbReference type="Google" id="ProtNLM"/>
    </source>
</evidence>
<dbReference type="AlphaFoldDB" id="F5YA33"/>
<dbReference type="STRING" id="545695.TREAZ_2028"/>
<evidence type="ECO:0000313" key="2">
    <source>
        <dbReference type="Proteomes" id="UP000009222"/>
    </source>
</evidence>
<dbReference type="Gene3D" id="2.60.120.1390">
    <property type="match status" value="1"/>
</dbReference>
<protein>
    <recommendedName>
        <fullName evidence="3">DUF2961 domain-containing protein</fullName>
    </recommendedName>
</protein>
<dbReference type="eggNOG" id="COG4030">
    <property type="taxonomic scope" value="Bacteria"/>
</dbReference>